<keyword evidence="10" id="KW-1185">Reference proteome</keyword>
<organism evidence="9 10">
    <name type="scientific">Roseovarius rhodophyticola</name>
    <dbReference type="NCBI Taxonomy" id="3080827"/>
    <lineage>
        <taxon>Bacteria</taxon>
        <taxon>Pseudomonadati</taxon>
        <taxon>Pseudomonadota</taxon>
        <taxon>Alphaproteobacteria</taxon>
        <taxon>Rhodobacterales</taxon>
        <taxon>Roseobacteraceae</taxon>
        <taxon>Roseovarius</taxon>
    </lineage>
</organism>
<sequence>MLETIPELISEAVRKDLVEAIQNLDFEDGRKTAGKRAARVKKNEQLGSVDREAKADIQNKVIKSLKSNGRFQRFAMPNKVATPLISRYRPGMEYGLHVDNATMVDSTLRTDLSVTLFLNEPDQYEGGELEIFSGYGPVKIKLPAGSVVVYPSSTLHRVLPVTKGERLAAVTWVESQIRDLARREILYDFGLARSKLEKDAPNSEETDRANRAYTNLLRMWTGT</sequence>
<evidence type="ECO:0000313" key="10">
    <source>
        <dbReference type="Proteomes" id="UP001281305"/>
    </source>
</evidence>
<protein>
    <submittedName>
        <fullName evidence="9">Fe2+-dependent dioxygenase</fullName>
    </submittedName>
</protein>
<keyword evidence="6 7" id="KW-0408">Iron</keyword>
<dbReference type="SMART" id="SM00702">
    <property type="entry name" value="P4Hc"/>
    <property type="match status" value="1"/>
</dbReference>
<evidence type="ECO:0000259" key="8">
    <source>
        <dbReference type="PROSITE" id="PS51471"/>
    </source>
</evidence>
<evidence type="ECO:0000313" key="9">
    <source>
        <dbReference type="EMBL" id="WYK17142.1"/>
    </source>
</evidence>
<keyword evidence="4 7" id="KW-0223">Dioxygenase</keyword>
<keyword evidence="3 7" id="KW-0847">Vitamin C</keyword>
<evidence type="ECO:0000256" key="2">
    <source>
        <dbReference type="ARBA" id="ARBA00022723"/>
    </source>
</evidence>
<dbReference type="InterPro" id="IPR023550">
    <property type="entry name" value="PKHD_hydroxylase"/>
</dbReference>
<feature type="binding site" evidence="7">
    <location>
        <position position="99"/>
    </location>
    <ligand>
        <name>Fe cation</name>
        <dbReference type="ChEBI" id="CHEBI:24875"/>
    </ligand>
</feature>
<dbReference type="PROSITE" id="PS51471">
    <property type="entry name" value="FE2OG_OXY"/>
    <property type="match status" value="1"/>
</dbReference>
<dbReference type="NCBIfam" id="NF003974">
    <property type="entry name" value="PRK05467.1-3"/>
    <property type="match status" value="1"/>
</dbReference>
<dbReference type="SUPFAM" id="SSF51197">
    <property type="entry name" value="Clavaminate synthase-like"/>
    <property type="match status" value="1"/>
</dbReference>
<proteinExistence type="inferred from homology"/>
<accession>A0ABZ2TBQ5</accession>
<evidence type="ECO:0000256" key="4">
    <source>
        <dbReference type="ARBA" id="ARBA00022964"/>
    </source>
</evidence>
<dbReference type="InterPro" id="IPR006620">
    <property type="entry name" value="Pro_4_hyd_alph"/>
</dbReference>
<name>A0ABZ2TBQ5_9RHOB</name>
<dbReference type="PANTHER" id="PTHR41536">
    <property type="entry name" value="PKHD-TYPE HYDROXYLASE YBIX"/>
    <property type="match status" value="1"/>
</dbReference>
<dbReference type="InterPro" id="IPR005123">
    <property type="entry name" value="Oxoglu/Fe-dep_dioxygenase_dom"/>
</dbReference>
<dbReference type="EMBL" id="CP146606">
    <property type="protein sequence ID" value="WYK17142.1"/>
    <property type="molecule type" value="Genomic_DNA"/>
</dbReference>
<evidence type="ECO:0000256" key="7">
    <source>
        <dbReference type="HAMAP-Rule" id="MF_00657"/>
    </source>
</evidence>
<keyword evidence="5 7" id="KW-0560">Oxidoreductase</keyword>
<gene>
    <name evidence="9" type="ORF">RZS32_012010</name>
</gene>
<feature type="domain" description="Fe2OG dioxygenase" evidence="8">
    <location>
        <begin position="79"/>
        <end position="175"/>
    </location>
</feature>
<dbReference type="PANTHER" id="PTHR41536:SF1">
    <property type="entry name" value="PKHD-TYPE HYDROXYLASE YBIX"/>
    <property type="match status" value="1"/>
</dbReference>
<dbReference type="Pfam" id="PF13640">
    <property type="entry name" value="2OG-FeII_Oxy_3"/>
    <property type="match status" value="1"/>
</dbReference>
<dbReference type="GO" id="GO:0051213">
    <property type="term" value="F:dioxygenase activity"/>
    <property type="evidence" value="ECO:0007669"/>
    <property type="project" value="UniProtKB-KW"/>
</dbReference>
<evidence type="ECO:0000256" key="5">
    <source>
        <dbReference type="ARBA" id="ARBA00023002"/>
    </source>
</evidence>
<feature type="binding site" evidence="7">
    <location>
        <position position="97"/>
    </location>
    <ligand>
        <name>Fe cation</name>
        <dbReference type="ChEBI" id="CHEBI:24875"/>
    </ligand>
</feature>
<dbReference type="InterPro" id="IPR044862">
    <property type="entry name" value="Pro_4_hyd_alph_FE2OG_OXY"/>
</dbReference>
<evidence type="ECO:0000256" key="1">
    <source>
        <dbReference type="ARBA" id="ARBA00001961"/>
    </source>
</evidence>
<dbReference type="Gene3D" id="4.10.860.20">
    <property type="entry name" value="Rabenosyn, Rab binding domain"/>
    <property type="match status" value="1"/>
</dbReference>
<dbReference type="Proteomes" id="UP001281305">
    <property type="component" value="Chromosome"/>
</dbReference>
<dbReference type="Gene3D" id="2.60.120.620">
    <property type="entry name" value="q2cbj1_9rhob like domain"/>
    <property type="match status" value="1"/>
</dbReference>
<comment type="cofactor">
    <cofactor evidence="1 7">
        <name>L-ascorbate</name>
        <dbReference type="ChEBI" id="CHEBI:38290"/>
    </cofactor>
</comment>
<dbReference type="HAMAP" id="MF_00657">
    <property type="entry name" value="Hydroxyl_YbiX"/>
    <property type="match status" value="1"/>
</dbReference>
<feature type="binding site" evidence="7">
    <location>
        <position position="166"/>
    </location>
    <ligand>
        <name>2-oxoglutarate</name>
        <dbReference type="ChEBI" id="CHEBI:16810"/>
    </ligand>
</feature>
<comment type="cofactor">
    <cofactor evidence="7">
        <name>Fe(2+)</name>
        <dbReference type="ChEBI" id="CHEBI:29033"/>
    </cofactor>
    <text evidence="7">Binds 1 Fe(2+) ion per subunit.</text>
</comment>
<evidence type="ECO:0000256" key="6">
    <source>
        <dbReference type="ARBA" id="ARBA00023004"/>
    </source>
</evidence>
<dbReference type="NCBIfam" id="NF003975">
    <property type="entry name" value="PRK05467.1-4"/>
    <property type="match status" value="1"/>
</dbReference>
<feature type="binding site" evidence="7">
    <location>
        <position position="156"/>
    </location>
    <ligand>
        <name>Fe cation</name>
        <dbReference type="ChEBI" id="CHEBI:24875"/>
    </ligand>
</feature>
<dbReference type="RefSeq" id="WP_317057216.1">
    <property type="nucleotide sequence ID" value="NZ_CP146606.1"/>
</dbReference>
<evidence type="ECO:0000256" key="3">
    <source>
        <dbReference type="ARBA" id="ARBA00022896"/>
    </source>
</evidence>
<reference evidence="9 10" key="1">
    <citation type="submission" date="2024-02" db="EMBL/GenBank/DDBJ databases">
        <title>Roseovarius strain W115 nov., isolated from a marine algae.</title>
        <authorList>
            <person name="Lee M.W."/>
            <person name="Lee J.K."/>
            <person name="Kim J.M."/>
            <person name="Choi D.G."/>
            <person name="Baek J.H."/>
            <person name="Bayburt H."/>
            <person name="Jung J.J."/>
            <person name="Han D.M."/>
            <person name="Jeon C.O."/>
        </authorList>
    </citation>
    <scope>NUCLEOTIDE SEQUENCE [LARGE SCALE GENOMIC DNA]</scope>
    <source>
        <strain evidence="9 10">W115</strain>
    </source>
</reference>
<keyword evidence="2 7" id="KW-0479">Metal-binding</keyword>